<proteinExistence type="inferred from homology"/>
<keyword evidence="6" id="KW-0539">Nucleus</keyword>
<evidence type="ECO:0000256" key="2">
    <source>
        <dbReference type="ARBA" id="ARBA00005981"/>
    </source>
</evidence>
<dbReference type="PANTHER" id="PTHR31398:SF0">
    <property type="entry name" value="MEIOTIC NUCLEAR DIVISION PROTEIN 1 HOMOLOG"/>
    <property type="match status" value="1"/>
</dbReference>
<feature type="domain" description="Leucine zipper with capping helix" evidence="10">
    <location>
        <begin position="154"/>
        <end position="208"/>
    </location>
</feature>
<dbReference type="GO" id="GO:0007131">
    <property type="term" value="P:reciprocal meiotic recombination"/>
    <property type="evidence" value="ECO:0007669"/>
    <property type="project" value="InterPro"/>
</dbReference>
<comment type="similarity">
    <text evidence="2">Belongs to the MND1 family.</text>
</comment>
<protein>
    <recommendedName>
        <fullName evidence="3">Meiotic nuclear division protein 1 homolog</fullName>
    </recommendedName>
</protein>
<evidence type="ECO:0000313" key="12">
    <source>
        <dbReference type="Proteomes" id="UP000266721"/>
    </source>
</evidence>
<keyword evidence="5" id="KW-0233">DNA recombination</keyword>
<dbReference type="SMR" id="A0A3L5TQN3"/>
<dbReference type="GO" id="GO:0003690">
    <property type="term" value="F:double-stranded DNA binding"/>
    <property type="evidence" value="ECO:0007669"/>
    <property type="project" value="InterPro"/>
</dbReference>
<sequence length="209" mass="24398">MWEHGSKKRGLSVEEKRTRMMEFFFEKKDVFLLKELEKQCQKEKGITSMSVKEIVTSLVDDGMVDNDKIGTSVYFWAFPSKASQNRKRKLLDLENRIEELDSKKQSLTEAIEKAKMGKEESDSRTELLIALTEKRTEKSHLMSEIEKYKECDPEVVEGVKKQAEISKDAANRWTDNIFSVKSWIKNKFSFEESVIDKQFGIPADFDYIE</sequence>
<dbReference type="PIRSF" id="PIRSF026991">
    <property type="entry name" value="Mnd1"/>
    <property type="match status" value="1"/>
</dbReference>
<dbReference type="PANTHER" id="PTHR31398">
    <property type="entry name" value="MEIOTIC NUCLEAR DIVISION PROTEIN 1 HOMOLOG"/>
    <property type="match status" value="1"/>
</dbReference>
<feature type="domain" description="Mnd1 HTH" evidence="9">
    <location>
        <begin position="20"/>
        <end position="79"/>
    </location>
</feature>
<evidence type="ECO:0000259" key="10">
    <source>
        <dbReference type="Pfam" id="PF18517"/>
    </source>
</evidence>
<dbReference type="Pfam" id="PF03962">
    <property type="entry name" value="Mnd1"/>
    <property type="match status" value="1"/>
</dbReference>
<dbReference type="InterPro" id="IPR040453">
    <property type="entry name" value="Mnd1_HTH"/>
</dbReference>
<dbReference type="EMBL" id="KV591310">
    <property type="protein sequence ID" value="OPL21474.1"/>
    <property type="molecule type" value="Genomic_DNA"/>
</dbReference>
<reference evidence="11 12" key="1">
    <citation type="journal article" date="2016" name="PLoS ONE">
        <title>A First Insight into the Genome of the Filter-Feeder Mussel Mytilus galloprovincialis.</title>
        <authorList>
            <person name="Murgarella M."/>
            <person name="Puiu D."/>
            <person name="Novoa B."/>
            <person name="Figueras A."/>
            <person name="Posada D."/>
            <person name="Canchaya C."/>
        </authorList>
    </citation>
    <scope>NUCLEOTIDE SEQUENCE [LARGE SCALE GENOMIC DNA]</scope>
    <source>
        <tissue evidence="11">Muscle</tissue>
    </source>
</reference>
<evidence type="ECO:0000256" key="8">
    <source>
        <dbReference type="SAM" id="Coils"/>
    </source>
</evidence>
<feature type="coiled-coil region" evidence="8">
    <location>
        <begin position="83"/>
        <end position="117"/>
    </location>
</feature>
<dbReference type="AlphaFoldDB" id="A0A3L5TQN3"/>
<evidence type="ECO:0000256" key="1">
    <source>
        <dbReference type="ARBA" id="ARBA00004123"/>
    </source>
</evidence>
<evidence type="ECO:0000313" key="11">
    <source>
        <dbReference type="EMBL" id="OPL21474.1"/>
    </source>
</evidence>
<organism evidence="11 12">
    <name type="scientific">Mytilus galloprovincialis</name>
    <name type="common">Mediterranean mussel</name>
    <dbReference type="NCBI Taxonomy" id="29158"/>
    <lineage>
        <taxon>Eukaryota</taxon>
        <taxon>Metazoa</taxon>
        <taxon>Spiralia</taxon>
        <taxon>Lophotrochozoa</taxon>
        <taxon>Mollusca</taxon>
        <taxon>Bivalvia</taxon>
        <taxon>Autobranchia</taxon>
        <taxon>Pteriomorphia</taxon>
        <taxon>Mytilida</taxon>
        <taxon>Mytiloidea</taxon>
        <taxon>Mytilidae</taxon>
        <taxon>Mytilinae</taxon>
        <taxon>Mytilus</taxon>
    </lineage>
</organism>
<dbReference type="Pfam" id="PF18517">
    <property type="entry name" value="LZ3wCH"/>
    <property type="match status" value="1"/>
</dbReference>
<evidence type="ECO:0000256" key="3">
    <source>
        <dbReference type="ARBA" id="ARBA00013726"/>
    </source>
</evidence>
<keyword evidence="12" id="KW-1185">Reference proteome</keyword>
<evidence type="ECO:0000256" key="7">
    <source>
        <dbReference type="ARBA" id="ARBA00023254"/>
    </source>
</evidence>
<evidence type="ECO:0000256" key="4">
    <source>
        <dbReference type="ARBA" id="ARBA00023054"/>
    </source>
</evidence>
<gene>
    <name evidence="11" type="ORF">AM593_08410</name>
</gene>
<comment type="caution">
    <text evidence="11">The sequence shown here is derived from an EMBL/GenBank/DDBJ whole genome shotgun (WGS) entry which is preliminary data.</text>
</comment>
<evidence type="ECO:0000256" key="5">
    <source>
        <dbReference type="ARBA" id="ARBA00023172"/>
    </source>
</evidence>
<feature type="non-terminal residue" evidence="11">
    <location>
        <position position="1"/>
    </location>
</feature>
<keyword evidence="4 8" id="KW-0175">Coiled coil</keyword>
<keyword evidence="7" id="KW-0469">Meiosis</keyword>
<evidence type="ECO:0000256" key="6">
    <source>
        <dbReference type="ARBA" id="ARBA00023242"/>
    </source>
</evidence>
<dbReference type="InterPro" id="IPR005647">
    <property type="entry name" value="Mnd1"/>
</dbReference>
<dbReference type="Proteomes" id="UP000266721">
    <property type="component" value="Unassembled WGS sequence"/>
</dbReference>
<evidence type="ECO:0000259" key="9">
    <source>
        <dbReference type="Pfam" id="PF03962"/>
    </source>
</evidence>
<name>A0A3L5TQN3_MYTGA</name>
<comment type="subcellular location">
    <subcellularLocation>
        <location evidence="1">Nucleus</location>
    </subcellularLocation>
</comment>
<accession>A0A3L5TQN3</accession>
<dbReference type="InterPro" id="IPR040661">
    <property type="entry name" value="LZ3wCH"/>
</dbReference>
<dbReference type="GO" id="GO:0005634">
    <property type="term" value="C:nucleus"/>
    <property type="evidence" value="ECO:0007669"/>
    <property type="project" value="UniProtKB-SubCell"/>
</dbReference>